<comment type="caution">
    <text evidence="1">The sequence shown here is derived from an EMBL/GenBank/DDBJ whole genome shotgun (WGS) entry which is preliminary data.</text>
</comment>
<dbReference type="EMBL" id="JAVDTL010000005">
    <property type="protein sequence ID" value="MDR6768201.1"/>
    <property type="molecule type" value="Genomic_DNA"/>
</dbReference>
<protein>
    <submittedName>
        <fullName evidence="1">Uncharacterized protein</fullName>
    </submittedName>
</protein>
<name>A0AAJ2BUQ8_ACIDE</name>
<dbReference type="GO" id="GO:0003676">
    <property type="term" value="F:nucleic acid binding"/>
    <property type="evidence" value="ECO:0007669"/>
    <property type="project" value="InterPro"/>
</dbReference>
<evidence type="ECO:0000313" key="1">
    <source>
        <dbReference type="EMBL" id="MDR6768201.1"/>
    </source>
</evidence>
<gene>
    <name evidence="1" type="ORF">J2W88_003503</name>
    <name evidence="2" type="ORF">J2W93_002607</name>
</gene>
<evidence type="ECO:0000313" key="3">
    <source>
        <dbReference type="Proteomes" id="UP001249076"/>
    </source>
</evidence>
<evidence type="ECO:0000313" key="4">
    <source>
        <dbReference type="Proteomes" id="UP001253458"/>
    </source>
</evidence>
<proteinExistence type="predicted"/>
<dbReference type="RefSeq" id="WP_209818037.1">
    <property type="nucleotide sequence ID" value="NZ_JAVDTL010000005.1"/>
</dbReference>
<dbReference type="EMBL" id="JAVDTS010000003">
    <property type="protein sequence ID" value="MDR6837769.1"/>
    <property type="molecule type" value="Genomic_DNA"/>
</dbReference>
<dbReference type="InterPro" id="IPR011856">
    <property type="entry name" value="tRNA_endonuc-like_dom_sf"/>
</dbReference>
<reference evidence="1 3" key="1">
    <citation type="submission" date="2023-07" db="EMBL/GenBank/DDBJ databases">
        <title>Sorghum-associated microbial communities from plants grown in Nebraska, USA.</title>
        <authorList>
            <person name="Schachtman D."/>
        </authorList>
    </citation>
    <scope>NUCLEOTIDE SEQUENCE</scope>
    <source>
        <strain evidence="2 3">BE105</strain>
        <strain evidence="1">BE69</strain>
    </source>
</reference>
<keyword evidence="3" id="KW-1185">Reference proteome</keyword>
<evidence type="ECO:0000313" key="2">
    <source>
        <dbReference type="EMBL" id="MDR6837769.1"/>
    </source>
</evidence>
<sequence>MLPNVPAAHPLEGHPLAGPIELKRFRGTLAVAADLHHMHFHPVVPWTTEDKEKRETPGCWIGDFLVFLKDERGIYCVNFNVKQSRGEFTVPAVGVTVKTNMRRATARETVRHEVEKQVYAEVGIRTIEVAADELPSILVANLRWAQSWQRRKHGLSTAQQQIVLDALNDGLDRYESALDVMNGVEVSHGIDLYRQKIVLAHGVMARKVRLDLFECHFFIDKPMLPEQQDVLKVFADWFRRPT</sequence>
<organism evidence="1 4">
    <name type="scientific">Acidovorax delafieldii</name>
    <name type="common">Pseudomonas delafieldii</name>
    <dbReference type="NCBI Taxonomy" id="47920"/>
    <lineage>
        <taxon>Bacteria</taxon>
        <taxon>Pseudomonadati</taxon>
        <taxon>Pseudomonadota</taxon>
        <taxon>Betaproteobacteria</taxon>
        <taxon>Burkholderiales</taxon>
        <taxon>Comamonadaceae</taxon>
        <taxon>Acidovorax</taxon>
    </lineage>
</organism>
<dbReference type="AlphaFoldDB" id="A0AAJ2BUQ8"/>
<accession>A0AAJ2BUQ8</accession>
<dbReference type="Proteomes" id="UP001249076">
    <property type="component" value="Unassembled WGS sequence"/>
</dbReference>
<dbReference type="Proteomes" id="UP001253458">
    <property type="component" value="Unassembled WGS sequence"/>
</dbReference>
<dbReference type="Gene3D" id="3.40.1350.10">
    <property type="match status" value="1"/>
</dbReference>